<keyword evidence="3" id="KW-0808">Transferase</keyword>
<keyword evidence="3" id="KW-0328">Glycosyltransferase</keyword>
<protein>
    <submittedName>
        <fullName evidence="3">SPBc2 prophage-derived glycosyltransferase SunS</fullName>
        <ecNumber evidence="3">2.4.1.-</ecNumber>
    </submittedName>
</protein>
<sequence>MGEPMLAVVILTRNESAFIEACIESVRWADRVVVFDSYSEDDTVERARAWGAEVIQHPFENYAAQRNAALERVEADWIFFVDADERATPELAEEIRAAIRDHHYVGWWVPRRNYLFGRLTRGGGWWPDYQLRVLRRGYARYERPVHEIVVLQGAAGYLRNPLIHYNYDSPAEFRAKQRAYARLEAQALREAGVRPHWYTPWTMMAREFWRRFIRLQGYIDGLHGLRLAAWMALAVWETYRLLRRAHREPGDVHEGAVGEADASGSPRPPSP</sequence>
<dbReference type="InterPro" id="IPR001173">
    <property type="entry name" value="Glyco_trans_2-like"/>
</dbReference>
<reference evidence="4" key="1">
    <citation type="submission" date="2017-09" db="EMBL/GenBank/DDBJ databases">
        <title>Metaegenomics of thermophilic ammonia-oxidizing enrichment culture.</title>
        <authorList>
            <person name="Kato S."/>
            <person name="Suzuki K."/>
        </authorList>
    </citation>
    <scope>NUCLEOTIDE SEQUENCE [LARGE SCALE GENOMIC DNA]</scope>
</reference>
<evidence type="ECO:0000313" key="3">
    <source>
        <dbReference type="EMBL" id="GBD09668.1"/>
    </source>
</evidence>
<dbReference type="Proteomes" id="UP000236642">
    <property type="component" value="Unassembled WGS sequence"/>
</dbReference>
<dbReference type="Pfam" id="PF00535">
    <property type="entry name" value="Glycos_transf_2"/>
    <property type="match status" value="1"/>
</dbReference>
<feature type="domain" description="Glycosyltransferase 2-like" evidence="2">
    <location>
        <begin position="8"/>
        <end position="136"/>
    </location>
</feature>
<name>A0A2H5Y8G4_9CHLR</name>
<proteinExistence type="predicted"/>
<accession>A0A2H5Y8G4</accession>
<comment type="caution">
    <text evidence="3">The sequence shown here is derived from an EMBL/GenBank/DDBJ whole genome shotgun (WGS) entry which is preliminary data.</text>
</comment>
<dbReference type="PANTHER" id="PTHR43630:SF2">
    <property type="entry name" value="GLYCOSYLTRANSFERASE"/>
    <property type="match status" value="1"/>
</dbReference>
<organism evidence="3 4">
    <name type="scientific">Candidatus Thermoflexus japonica</name>
    <dbReference type="NCBI Taxonomy" id="2035417"/>
    <lineage>
        <taxon>Bacteria</taxon>
        <taxon>Bacillati</taxon>
        <taxon>Chloroflexota</taxon>
        <taxon>Thermoflexia</taxon>
        <taxon>Thermoflexales</taxon>
        <taxon>Thermoflexaceae</taxon>
        <taxon>Thermoflexus</taxon>
    </lineage>
</organism>
<evidence type="ECO:0000259" key="2">
    <source>
        <dbReference type="Pfam" id="PF00535"/>
    </source>
</evidence>
<dbReference type="EMBL" id="BEHY01000057">
    <property type="protein sequence ID" value="GBD09668.1"/>
    <property type="molecule type" value="Genomic_DNA"/>
</dbReference>
<feature type="region of interest" description="Disordered" evidence="1">
    <location>
        <begin position="252"/>
        <end position="271"/>
    </location>
</feature>
<gene>
    <name evidence="3" type="primary">sunS</name>
    <name evidence="3" type="ORF">HRbin22_01926</name>
</gene>
<dbReference type="PANTHER" id="PTHR43630">
    <property type="entry name" value="POLY-BETA-1,6-N-ACETYL-D-GLUCOSAMINE SYNTHASE"/>
    <property type="match status" value="1"/>
</dbReference>
<dbReference type="AlphaFoldDB" id="A0A2H5Y8G4"/>
<evidence type="ECO:0000256" key="1">
    <source>
        <dbReference type="SAM" id="MobiDB-lite"/>
    </source>
</evidence>
<dbReference type="GO" id="GO:0016757">
    <property type="term" value="F:glycosyltransferase activity"/>
    <property type="evidence" value="ECO:0007669"/>
    <property type="project" value="UniProtKB-KW"/>
</dbReference>
<evidence type="ECO:0000313" key="4">
    <source>
        <dbReference type="Proteomes" id="UP000236642"/>
    </source>
</evidence>
<dbReference type="CDD" id="cd02511">
    <property type="entry name" value="Beta4Glucosyltransferase"/>
    <property type="match status" value="1"/>
</dbReference>
<dbReference type="InterPro" id="IPR029044">
    <property type="entry name" value="Nucleotide-diphossugar_trans"/>
</dbReference>
<dbReference type="SUPFAM" id="SSF53448">
    <property type="entry name" value="Nucleotide-diphospho-sugar transferases"/>
    <property type="match status" value="1"/>
</dbReference>
<dbReference type="EC" id="2.4.1.-" evidence="3"/>
<dbReference type="Gene3D" id="3.90.550.10">
    <property type="entry name" value="Spore Coat Polysaccharide Biosynthesis Protein SpsA, Chain A"/>
    <property type="match status" value="1"/>
</dbReference>